<dbReference type="Gene3D" id="3.10.170.20">
    <property type="match status" value="1"/>
</dbReference>
<dbReference type="AlphaFoldDB" id="Q4CM21"/>
<dbReference type="GO" id="GO:0007155">
    <property type="term" value="P:cell adhesion"/>
    <property type="evidence" value="ECO:0007669"/>
    <property type="project" value="InterPro"/>
</dbReference>
<dbReference type="RefSeq" id="XP_802769.1">
    <property type="nucleotide sequence ID" value="XM_797676.1"/>
</dbReference>
<evidence type="ECO:0000256" key="7">
    <source>
        <dbReference type="RuleBase" id="RU366077"/>
    </source>
</evidence>
<dbReference type="EMBL" id="AAHK01003726">
    <property type="protein sequence ID" value="EAN81323.1"/>
    <property type="molecule type" value="Genomic_DNA"/>
</dbReference>
<organism evidence="8 9">
    <name type="scientific">Trypanosoma cruzi (strain CL Brener)</name>
    <dbReference type="NCBI Taxonomy" id="353153"/>
    <lineage>
        <taxon>Eukaryota</taxon>
        <taxon>Discoba</taxon>
        <taxon>Euglenozoa</taxon>
        <taxon>Kinetoplastea</taxon>
        <taxon>Metakinetoplastina</taxon>
        <taxon>Trypanosomatida</taxon>
        <taxon>Trypanosomatidae</taxon>
        <taxon>Trypanosoma</taxon>
        <taxon>Schizotrypanum</taxon>
    </lineage>
</organism>
<dbReference type="SMR" id="Q4CM21"/>
<dbReference type="EC" id="3.4.24.-" evidence="7"/>
<evidence type="ECO:0000313" key="8">
    <source>
        <dbReference type="EMBL" id="EAN81323.1"/>
    </source>
</evidence>
<dbReference type="InParanoid" id="Q4CM21"/>
<keyword evidence="6 7" id="KW-0482">Metalloprotease</keyword>
<dbReference type="KEGG" id="tcr:503947.11"/>
<sequence length="148" mass="16477">MRADSTNWIRVVVRDAPFLSSWCAAAIRRHWEGWMPIRINVSTRDLDDAGKYWISERHHALNSLNDNCECEGDVVSSAHGTILEDEVVPVAVKLHADRLLVQPLEGPLIVPPFATGSVCIRFTVRAGHCSTGVANADMVLCVAERCRW</sequence>
<evidence type="ECO:0000313" key="9">
    <source>
        <dbReference type="Proteomes" id="UP000002296"/>
    </source>
</evidence>
<dbReference type="SUPFAM" id="SSF55486">
    <property type="entry name" value="Metalloproteases ('zincins'), catalytic domain"/>
    <property type="match status" value="1"/>
</dbReference>
<keyword evidence="2 7" id="KW-0645">Protease</keyword>
<dbReference type="Pfam" id="PF01457">
    <property type="entry name" value="Peptidase_M8"/>
    <property type="match status" value="1"/>
</dbReference>
<dbReference type="PaxDb" id="353153-Q4CM21"/>
<dbReference type="Proteomes" id="UP000002296">
    <property type="component" value="Unassembled WGS sequence"/>
</dbReference>
<comment type="similarity">
    <text evidence="1 7">Belongs to the peptidase M8 family.</text>
</comment>
<evidence type="ECO:0000256" key="1">
    <source>
        <dbReference type="ARBA" id="ARBA00005860"/>
    </source>
</evidence>
<name>Q4CM21_TRYCC</name>
<comment type="caution">
    <text evidence="8">The sequence shown here is derived from an EMBL/GenBank/DDBJ whole genome shotgun (WGS) entry which is preliminary data.</text>
</comment>
<gene>
    <name evidence="8" type="ORF">Tc00.1047053503947.11</name>
</gene>
<evidence type="ECO:0000256" key="2">
    <source>
        <dbReference type="ARBA" id="ARBA00022670"/>
    </source>
</evidence>
<proteinExistence type="inferred from homology"/>
<feature type="non-terminal residue" evidence="8">
    <location>
        <position position="148"/>
    </location>
</feature>
<evidence type="ECO:0000256" key="4">
    <source>
        <dbReference type="ARBA" id="ARBA00022801"/>
    </source>
</evidence>
<dbReference type="GO" id="GO:0004222">
    <property type="term" value="F:metalloendopeptidase activity"/>
    <property type="evidence" value="ECO:0007669"/>
    <property type="project" value="UniProtKB-UniRule"/>
</dbReference>
<comment type="cofactor">
    <cofactor evidence="7">
        <name>Zn(2+)</name>
        <dbReference type="ChEBI" id="CHEBI:29105"/>
    </cofactor>
    <text evidence="7">Binds 1 zinc ion per subunit.</text>
</comment>
<evidence type="ECO:0000256" key="5">
    <source>
        <dbReference type="ARBA" id="ARBA00022833"/>
    </source>
</evidence>
<keyword evidence="3 7" id="KW-0479">Metal-binding</keyword>
<keyword evidence="5 7" id="KW-0862">Zinc</keyword>
<evidence type="ECO:0000256" key="6">
    <source>
        <dbReference type="ARBA" id="ARBA00023049"/>
    </source>
</evidence>
<evidence type="ECO:0000256" key="3">
    <source>
        <dbReference type="ARBA" id="ARBA00022723"/>
    </source>
</evidence>
<keyword evidence="4 7" id="KW-0378">Hydrolase</keyword>
<dbReference type="InterPro" id="IPR001577">
    <property type="entry name" value="Peptidase_M8"/>
</dbReference>
<protein>
    <recommendedName>
        <fullName evidence="7">Leishmanolysin-like peptidase</fullName>
        <ecNumber evidence="7">3.4.24.-</ecNumber>
    </recommendedName>
</protein>
<reference evidence="8 9" key="1">
    <citation type="journal article" date="2005" name="Science">
        <title>The genome sequence of Trypanosoma cruzi, etiologic agent of Chagas disease.</title>
        <authorList>
            <person name="El-Sayed N.M."/>
            <person name="Myler P.J."/>
            <person name="Bartholomeu D.C."/>
            <person name="Nilsson D."/>
            <person name="Aggarwal G."/>
            <person name="Tran A.N."/>
            <person name="Ghedin E."/>
            <person name="Worthey E.A."/>
            <person name="Delcher A.L."/>
            <person name="Blandin G."/>
            <person name="Westenberger S.J."/>
            <person name="Caler E."/>
            <person name="Cerqueira G.C."/>
            <person name="Branche C."/>
            <person name="Haas B."/>
            <person name="Anupama A."/>
            <person name="Arner E."/>
            <person name="Aslund L."/>
            <person name="Attipoe P."/>
            <person name="Bontempi E."/>
            <person name="Bringaud F."/>
            <person name="Burton P."/>
            <person name="Cadag E."/>
            <person name="Campbell D.A."/>
            <person name="Carrington M."/>
            <person name="Crabtree J."/>
            <person name="Darban H."/>
            <person name="da Silveira J.F."/>
            <person name="de Jong P."/>
            <person name="Edwards K."/>
            <person name="Englund P.T."/>
            <person name="Fazelina G."/>
            <person name="Feldblyum T."/>
            <person name="Ferella M."/>
            <person name="Frasch A.C."/>
            <person name="Gull K."/>
            <person name="Horn D."/>
            <person name="Hou L."/>
            <person name="Huang Y."/>
            <person name="Kindlund E."/>
            <person name="Klingbeil M."/>
            <person name="Kluge S."/>
            <person name="Koo H."/>
            <person name="Lacerda D."/>
            <person name="Levin M.J."/>
            <person name="Lorenzi H."/>
            <person name="Louie T."/>
            <person name="Machado C.R."/>
            <person name="McCulloch R."/>
            <person name="McKenna A."/>
            <person name="Mizuno Y."/>
            <person name="Mottram J.C."/>
            <person name="Nelson S."/>
            <person name="Ochaya S."/>
            <person name="Osoegawa K."/>
            <person name="Pai G."/>
            <person name="Parsons M."/>
            <person name="Pentony M."/>
            <person name="Pettersson U."/>
            <person name="Pop M."/>
            <person name="Ramirez J.L."/>
            <person name="Rinta J."/>
            <person name="Robertson L."/>
            <person name="Salzberg S.L."/>
            <person name="Sanchez D.O."/>
            <person name="Seyler A."/>
            <person name="Sharma R."/>
            <person name="Shetty J."/>
            <person name="Simpson A.J."/>
            <person name="Sisk E."/>
            <person name="Tammi M.T."/>
            <person name="Tarleton R."/>
            <person name="Teixeira S."/>
            <person name="Van Aken S."/>
            <person name="Vogt C."/>
            <person name="Ward P.N."/>
            <person name="Wickstead B."/>
            <person name="Wortman J."/>
            <person name="White O."/>
            <person name="Fraser C.M."/>
            <person name="Stuart K.D."/>
            <person name="Andersson B."/>
        </authorList>
    </citation>
    <scope>NUCLEOTIDE SEQUENCE [LARGE SCALE GENOMIC DNA]</scope>
    <source>
        <strain evidence="8 9">CL Brener</strain>
    </source>
</reference>
<dbReference type="GeneID" id="3532197"/>
<dbReference type="GO" id="GO:0006508">
    <property type="term" value="P:proteolysis"/>
    <property type="evidence" value="ECO:0007669"/>
    <property type="project" value="UniProtKB-KW"/>
</dbReference>
<dbReference type="GO" id="GO:0046872">
    <property type="term" value="F:metal ion binding"/>
    <property type="evidence" value="ECO:0007669"/>
    <property type="project" value="UniProtKB-KW"/>
</dbReference>
<dbReference type="GO" id="GO:0016020">
    <property type="term" value="C:membrane"/>
    <property type="evidence" value="ECO:0007669"/>
    <property type="project" value="InterPro"/>
</dbReference>
<keyword evidence="9" id="KW-1185">Reference proteome</keyword>
<accession>Q4CM21</accession>